<dbReference type="GO" id="GO:0008168">
    <property type="term" value="F:methyltransferase activity"/>
    <property type="evidence" value="ECO:0007669"/>
    <property type="project" value="UniProtKB-KW"/>
</dbReference>
<dbReference type="CDD" id="cd02440">
    <property type="entry name" value="AdoMet_MTases"/>
    <property type="match status" value="1"/>
</dbReference>
<evidence type="ECO:0000313" key="3">
    <source>
        <dbReference type="Proteomes" id="UP001499843"/>
    </source>
</evidence>
<reference evidence="2 3" key="1">
    <citation type="journal article" date="2019" name="Int. J. Syst. Evol. Microbiol.">
        <title>The Global Catalogue of Microorganisms (GCM) 10K type strain sequencing project: providing services to taxonomists for standard genome sequencing and annotation.</title>
        <authorList>
            <consortium name="The Broad Institute Genomics Platform"/>
            <consortium name="The Broad Institute Genome Sequencing Center for Infectious Disease"/>
            <person name="Wu L."/>
            <person name="Ma J."/>
        </authorList>
    </citation>
    <scope>NUCLEOTIDE SEQUENCE [LARGE SCALE GENOMIC DNA]</scope>
    <source>
        <strain evidence="2 3">JCM 16114</strain>
    </source>
</reference>
<sequence length="218" mass="23716">MTDKGYKGISMEGALARWYDAGNAKSASRYDEQVAMVRQRAPKGARVLEVAPGPGHLSIALAATGDYTVTGLDISETFVSIARGRALEAGVPVDFRLGNASAMPFDDDTFDFLVCCAAFKNFSDPVGALREMRRVLRPGAAGLILDLRKDVSKQAVDADVARMRMGTVSKLFTRLALRSFLPRRAYTKAEFEGLLSGVGFGSYEVRQTPLTLEVELRK</sequence>
<keyword evidence="3" id="KW-1185">Reference proteome</keyword>
<dbReference type="Gene3D" id="3.40.50.150">
    <property type="entry name" value="Vaccinia Virus protein VP39"/>
    <property type="match status" value="1"/>
</dbReference>
<organism evidence="2 3">
    <name type="scientific">Nonomuraea monospora</name>
    <dbReference type="NCBI Taxonomy" id="568818"/>
    <lineage>
        <taxon>Bacteria</taxon>
        <taxon>Bacillati</taxon>
        <taxon>Actinomycetota</taxon>
        <taxon>Actinomycetes</taxon>
        <taxon>Streptosporangiales</taxon>
        <taxon>Streptosporangiaceae</taxon>
        <taxon>Nonomuraea</taxon>
    </lineage>
</organism>
<comment type="caution">
    <text evidence="2">The sequence shown here is derived from an EMBL/GenBank/DDBJ whole genome shotgun (WGS) entry which is preliminary data.</text>
</comment>
<dbReference type="Proteomes" id="UP001499843">
    <property type="component" value="Unassembled WGS sequence"/>
</dbReference>
<accession>A0ABN3CKQ3</accession>
<dbReference type="Pfam" id="PF08241">
    <property type="entry name" value="Methyltransf_11"/>
    <property type="match status" value="1"/>
</dbReference>
<dbReference type="InterPro" id="IPR050508">
    <property type="entry name" value="Methyltransf_Superfamily"/>
</dbReference>
<dbReference type="PANTHER" id="PTHR42912:SF80">
    <property type="entry name" value="METHYLTRANSFERASE DOMAIN-CONTAINING PROTEIN"/>
    <property type="match status" value="1"/>
</dbReference>
<protein>
    <submittedName>
        <fullName evidence="2">Class I SAM-dependent methyltransferase</fullName>
    </submittedName>
</protein>
<dbReference type="InterPro" id="IPR029063">
    <property type="entry name" value="SAM-dependent_MTases_sf"/>
</dbReference>
<evidence type="ECO:0000259" key="1">
    <source>
        <dbReference type="Pfam" id="PF08241"/>
    </source>
</evidence>
<dbReference type="RefSeq" id="WP_344480214.1">
    <property type="nucleotide sequence ID" value="NZ_BAAAQX010000014.1"/>
</dbReference>
<dbReference type="GO" id="GO:0032259">
    <property type="term" value="P:methylation"/>
    <property type="evidence" value="ECO:0007669"/>
    <property type="project" value="UniProtKB-KW"/>
</dbReference>
<dbReference type="EMBL" id="BAAAQX010000014">
    <property type="protein sequence ID" value="GAA2210031.1"/>
    <property type="molecule type" value="Genomic_DNA"/>
</dbReference>
<feature type="domain" description="Methyltransferase type 11" evidence="1">
    <location>
        <begin position="48"/>
        <end position="140"/>
    </location>
</feature>
<proteinExistence type="predicted"/>
<keyword evidence="2" id="KW-0489">Methyltransferase</keyword>
<name>A0ABN3CKQ3_9ACTN</name>
<dbReference type="SUPFAM" id="SSF53335">
    <property type="entry name" value="S-adenosyl-L-methionine-dependent methyltransferases"/>
    <property type="match status" value="1"/>
</dbReference>
<evidence type="ECO:0000313" key="2">
    <source>
        <dbReference type="EMBL" id="GAA2210031.1"/>
    </source>
</evidence>
<dbReference type="InterPro" id="IPR013216">
    <property type="entry name" value="Methyltransf_11"/>
</dbReference>
<keyword evidence="2" id="KW-0808">Transferase</keyword>
<gene>
    <name evidence="2" type="ORF">GCM10009850_054900</name>
</gene>
<dbReference type="PANTHER" id="PTHR42912">
    <property type="entry name" value="METHYLTRANSFERASE"/>
    <property type="match status" value="1"/>
</dbReference>